<keyword evidence="1" id="KW-1133">Transmembrane helix</keyword>
<accession>A0A3D9V730</accession>
<keyword evidence="1" id="KW-0812">Transmembrane</keyword>
<name>A0A3D9V730_THECX</name>
<organism evidence="2 3">
    <name type="scientific">Thermasporomyces composti</name>
    <dbReference type="NCBI Taxonomy" id="696763"/>
    <lineage>
        <taxon>Bacteria</taxon>
        <taxon>Bacillati</taxon>
        <taxon>Actinomycetota</taxon>
        <taxon>Actinomycetes</taxon>
        <taxon>Propionibacteriales</taxon>
        <taxon>Nocardioidaceae</taxon>
        <taxon>Thermasporomyces</taxon>
    </lineage>
</organism>
<dbReference type="AlphaFoldDB" id="A0A3D9V730"/>
<evidence type="ECO:0000313" key="2">
    <source>
        <dbReference type="EMBL" id="REF36503.1"/>
    </source>
</evidence>
<feature type="transmembrane region" description="Helical" evidence="1">
    <location>
        <begin position="45"/>
        <end position="63"/>
    </location>
</feature>
<feature type="transmembrane region" description="Helical" evidence="1">
    <location>
        <begin position="139"/>
        <end position="165"/>
    </location>
</feature>
<reference evidence="2 3" key="1">
    <citation type="submission" date="2018-08" db="EMBL/GenBank/DDBJ databases">
        <title>Sequencing the genomes of 1000 actinobacteria strains.</title>
        <authorList>
            <person name="Klenk H.-P."/>
        </authorList>
    </citation>
    <scope>NUCLEOTIDE SEQUENCE [LARGE SCALE GENOMIC DNA]</scope>
    <source>
        <strain evidence="2 3">DSM 22891</strain>
    </source>
</reference>
<proteinExistence type="predicted"/>
<dbReference type="OrthoDB" id="3822483at2"/>
<gene>
    <name evidence="2" type="ORF">DFJ64_1915</name>
</gene>
<evidence type="ECO:0000256" key="1">
    <source>
        <dbReference type="SAM" id="Phobius"/>
    </source>
</evidence>
<sequence>MTEEAAPRQVPAQASIADPVDRRVVAGFGVRLELRRQLSRWPTRLAWGLCLALPFVLVAAFHLGDRRGVGEASFADLATAGAANFTVFTVGAAASFLLTVVVALLAGDTVASDASHGTLRYLLAVPVPRGRLLAVKLTVSVLTAMVALLGLVVTTYVVGTLAFGWRPLRTPRGDEMAAGEALGRIVAMTAYVALTLLVVAALAFLLSVSTDAPLAAVGGTVMVVVVGAILDQVTELGPIRALLPLHYADAWWGLFTDPIRLEELAKGGVSTLVYSVAFLVVAWWRFLRADIVT</sequence>
<dbReference type="PANTHER" id="PTHR37305">
    <property type="entry name" value="INTEGRAL MEMBRANE PROTEIN-RELATED"/>
    <property type="match status" value="1"/>
</dbReference>
<dbReference type="RefSeq" id="WP_115850132.1">
    <property type="nucleotide sequence ID" value="NZ_QTUC01000001.1"/>
</dbReference>
<dbReference type="Proteomes" id="UP000256485">
    <property type="component" value="Unassembled WGS sequence"/>
</dbReference>
<feature type="transmembrane region" description="Helical" evidence="1">
    <location>
        <begin position="212"/>
        <end position="230"/>
    </location>
</feature>
<keyword evidence="1" id="KW-0472">Membrane</keyword>
<protein>
    <submittedName>
        <fullName evidence="2">ABC-2 type transport system permease protein</fullName>
    </submittedName>
</protein>
<dbReference type="Pfam" id="PF12730">
    <property type="entry name" value="ABC2_membrane_4"/>
    <property type="match status" value="1"/>
</dbReference>
<feature type="transmembrane region" description="Helical" evidence="1">
    <location>
        <begin position="83"/>
        <end position="106"/>
    </location>
</feature>
<dbReference type="EMBL" id="QTUC01000001">
    <property type="protein sequence ID" value="REF36503.1"/>
    <property type="molecule type" value="Genomic_DNA"/>
</dbReference>
<dbReference type="PANTHER" id="PTHR37305:SF1">
    <property type="entry name" value="MEMBRANE PROTEIN"/>
    <property type="match status" value="1"/>
</dbReference>
<feature type="transmembrane region" description="Helical" evidence="1">
    <location>
        <begin position="267"/>
        <end position="287"/>
    </location>
</feature>
<keyword evidence="3" id="KW-1185">Reference proteome</keyword>
<evidence type="ECO:0000313" key="3">
    <source>
        <dbReference type="Proteomes" id="UP000256485"/>
    </source>
</evidence>
<comment type="caution">
    <text evidence="2">The sequence shown here is derived from an EMBL/GenBank/DDBJ whole genome shotgun (WGS) entry which is preliminary data.</text>
</comment>
<feature type="transmembrane region" description="Helical" evidence="1">
    <location>
        <begin position="185"/>
        <end position="205"/>
    </location>
</feature>